<keyword evidence="3" id="KW-1185">Reference proteome</keyword>
<evidence type="ECO:0000313" key="3">
    <source>
        <dbReference type="Proteomes" id="UP001276659"/>
    </source>
</evidence>
<gene>
    <name evidence="2" type="ORF">OEA41_008499</name>
</gene>
<evidence type="ECO:0000313" key="2">
    <source>
        <dbReference type="EMBL" id="KAK3177170.1"/>
    </source>
</evidence>
<proteinExistence type="predicted"/>
<dbReference type="EMBL" id="JASNWA010000004">
    <property type="protein sequence ID" value="KAK3177170.1"/>
    <property type="molecule type" value="Genomic_DNA"/>
</dbReference>
<sequence>MQNLHNALSYDILAMLPLPLVVVVGSCARMHYENGPSSQVARRLEIMLLPGTSLTFDLDFSDHAMKHITAYIDHPAAGFFGRPAGDNMALRIDAAFNFFLWLIGKSYDPISLQQRYSQHRRGMPALVAPLEEIRYYIRAEKEKQSLLQREDYSAEFWFWTEGFLKETPSAILKKGKSVAVAVREELNINPRLLPGHAKDMPELRRRLLTSSLFKCTRMKNGTDLGRVYFRGVAIMVPEIADFGTVQVHCDLSPEGVDHPTPCATNTIDRDPAKRLGIELTYKVQITDSSQAVWYTQRGAANTMKLNSLVDFLMGKPEEYTESQPRRFLDRSKIRGRTCISYTGDVL</sequence>
<organism evidence="2 3">
    <name type="scientific">Lepraria neglecta</name>
    <dbReference type="NCBI Taxonomy" id="209136"/>
    <lineage>
        <taxon>Eukaryota</taxon>
        <taxon>Fungi</taxon>
        <taxon>Dikarya</taxon>
        <taxon>Ascomycota</taxon>
        <taxon>Pezizomycotina</taxon>
        <taxon>Lecanoromycetes</taxon>
        <taxon>OSLEUM clade</taxon>
        <taxon>Lecanoromycetidae</taxon>
        <taxon>Lecanorales</taxon>
        <taxon>Lecanorineae</taxon>
        <taxon>Stereocaulaceae</taxon>
        <taxon>Lepraria</taxon>
    </lineage>
</organism>
<feature type="signal peptide" evidence="1">
    <location>
        <begin position="1"/>
        <end position="27"/>
    </location>
</feature>
<dbReference type="AlphaFoldDB" id="A0AAD9ZFG2"/>
<feature type="chain" id="PRO_5042076677" evidence="1">
    <location>
        <begin position="28"/>
        <end position="346"/>
    </location>
</feature>
<keyword evidence="1" id="KW-0732">Signal</keyword>
<dbReference type="Proteomes" id="UP001276659">
    <property type="component" value="Unassembled WGS sequence"/>
</dbReference>
<protein>
    <submittedName>
        <fullName evidence="2">Uncharacterized protein</fullName>
    </submittedName>
</protein>
<evidence type="ECO:0000256" key="1">
    <source>
        <dbReference type="SAM" id="SignalP"/>
    </source>
</evidence>
<accession>A0AAD9ZFG2</accession>
<comment type="caution">
    <text evidence="2">The sequence shown here is derived from an EMBL/GenBank/DDBJ whole genome shotgun (WGS) entry which is preliminary data.</text>
</comment>
<name>A0AAD9ZFG2_9LECA</name>
<reference evidence="2" key="1">
    <citation type="submission" date="2022-11" db="EMBL/GenBank/DDBJ databases">
        <title>Chromosomal genome sequence assembly and mating type (MAT) locus characterization of the leprose asexual lichenized fungus Lepraria neglecta (Nyl.) Erichsen.</title>
        <authorList>
            <person name="Allen J.L."/>
            <person name="Pfeffer B."/>
        </authorList>
    </citation>
    <scope>NUCLEOTIDE SEQUENCE</scope>
    <source>
        <strain evidence="2">Allen 5258</strain>
    </source>
</reference>